<evidence type="ECO:0000313" key="3">
    <source>
        <dbReference type="EMBL" id="KAH9829625.1"/>
    </source>
</evidence>
<feature type="region of interest" description="Disordered" evidence="1">
    <location>
        <begin position="1"/>
        <end position="24"/>
    </location>
</feature>
<proteinExistence type="predicted"/>
<comment type="caution">
    <text evidence="3">The sequence shown here is derived from an EMBL/GenBank/DDBJ whole genome shotgun (WGS) entry which is preliminary data.</text>
</comment>
<keyword evidence="4" id="KW-1185">Reference proteome</keyword>
<reference evidence="3 4" key="1">
    <citation type="journal article" date="2021" name="Environ. Microbiol.">
        <title>Gene family expansions and transcriptome signatures uncover fungal adaptations to wood decay.</title>
        <authorList>
            <person name="Hage H."/>
            <person name="Miyauchi S."/>
            <person name="Viragh M."/>
            <person name="Drula E."/>
            <person name="Min B."/>
            <person name="Chaduli D."/>
            <person name="Navarro D."/>
            <person name="Favel A."/>
            <person name="Norest M."/>
            <person name="Lesage-Meessen L."/>
            <person name="Balint B."/>
            <person name="Merenyi Z."/>
            <person name="de Eugenio L."/>
            <person name="Morin E."/>
            <person name="Martinez A.T."/>
            <person name="Baldrian P."/>
            <person name="Stursova M."/>
            <person name="Martinez M.J."/>
            <person name="Novotny C."/>
            <person name="Magnuson J.K."/>
            <person name="Spatafora J.W."/>
            <person name="Maurice S."/>
            <person name="Pangilinan J."/>
            <person name="Andreopoulos W."/>
            <person name="LaButti K."/>
            <person name="Hundley H."/>
            <person name="Na H."/>
            <person name="Kuo A."/>
            <person name="Barry K."/>
            <person name="Lipzen A."/>
            <person name="Henrissat B."/>
            <person name="Riley R."/>
            <person name="Ahrendt S."/>
            <person name="Nagy L.G."/>
            <person name="Grigoriev I.V."/>
            <person name="Martin F."/>
            <person name="Rosso M.N."/>
        </authorList>
    </citation>
    <scope>NUCLEOTIDE SEQUENCE [LARGE SCALE GENOMIC DNA]</scope>
    <source>
        <strain evidence="3 4">CIRM-BRFM 1785</strain>
    </source>
</reference>
<organism evidence="3 4">
    <name type="scientific">Rhodofomes roseus</name>
    <dbReference type="NCBI Taxonomy" id="34475"/>
    <lineage>
        <taxon>Eukaryota</taxon>
        <taxon>Fungi</taxon>
        <taxon>Dikarya</taxon>
        <taxon>Basidiomycota</taxon>
        <taxon>Agaricomycotina</taxon>
        <taxon>Agaricomycetes</taxon>
        <taxon>Polyporales</taxon>
        <taxon>Rhodofomes</taxon>
    </lineage>
</organism>
<gene>
    <name evidence="3" type="ORF">C8Q71DRAFT_887797</name>
</gene>
<dbReference type="InterPro" id="IPR045341">
    <property type="entry name" value="DUF6532"/>
</dbReference>
<protein>
    <recommendedName>
        <fullName evidence="2">DUF6532 domain-containing protein</fullName>
    </recommendedName>
</protein>
<dbReference type="Pfam" id="PF20149">
    <property type="entry name" value="DUF6532"/>
    <property type="match status" value="1"/>
</dbReference>
<evidence type="ECO:0000259" key="2">
    <source>
        <dbReference type="Pfam" id="PF20149"/>
    </source>
</evidence>
<dbReference type="EMBL" id="JADCUA010000036">
    <property type="protein sequence ID" value="KAH9829625.1"/>
    <property type="molecule type" value="Genomic_DNA"/>
</dbReference>
<evidence type="ECO:0000256" key="1">
    <source>
        <dbReference type="SAM" id="MobiDB-lite"/>
    </source>
</evidence>
<name>A0ABQ8JZW3_9APHY</name>
<dbReference type="Proteomes" id="UP000814176">
    <property type="component" value="Unassembled WGS sequence"/>
</dbReference>
<dbReference type="GeneID" id="72009331"/>
<sequence length="247" mass="26619">MSANVHPKSVVAEHRSGNHPARMPSGPLLKEFQKAYIPGIKKGIGSIIMVTLAFPTEDEIPQLVKAVVWKATQNDLHSDLIVVHVHGTLVDYDAANDNVLHTKAKQMIGTFRGIFKSTAATLFPVTHKVHLVPPKMLSLVEQDLGELGLEHDAACTSRQEWAMTAIDSTLQTTPLLHELSQQNQGTITGAYESGGLIPAILNAVYFQRPSGLGRVCPDLFMDGIPNEGMAVAAMAALCSAEEFASDC</sequence>
<dbReference type="RefSeq" id="XP_047773068.1">
    <property type="nucleotide sequence ID" value="XM_047928599.1"/>
</dbReference>
<feature type="domain" description="DUF6532" evidence="2">
    <location>
        <begin position="49"/>
        <end position="245"/>
    </location>
</feature>
<accession>A0ABQ8JZW3</accession>
<evidence type="ECO:0000313" key="4">
    <source>
        <dbReference type="Proteomes" id="UP000814176"/>
    </source>
</evidence>